<dbReference type="GO" id="GO:0005737">
    <property type="term" value="C:cytoplasm"/>
    <property type="evidence" value="ECO:0007669"/>
    <property type="project" value="UniProtKB-SubCell"/>
</dbReference>
<proteinExistence type="inferred from homology"/>
<keyword evidence="13" id="KW-1185">Reference proteome</keyword>
<dbReference type="PANTHER" id="PTHR31196">
    <property type="entry name" value="RNA POLYMERASE II NUCLEAR LOCALIZATION PROTEIN SLC7A6OS-RELATED"/>
    <property type="match status" value="1"/>
</dbReference>
<accession>A0AA38MHK4</accession>
<sequence>MAAVIRLKRRLEDQPSDTLILNCKRRKTDEKEENENGELSTILKFAGTFNNQDDIYAHLKKPTKTELEEQFKKHNTDLSAKLRNQRQQNSKKSRYKVVNCLRSQTSDVTEPAADHKSEYTIYDLETETIEDESQPSSSDSGAKYVYDLYYTTSDDLGDAYFEEYVNMYPYNDQFMYGSMRDNGVNGADSDDDSEDSNAESNWRNDYPDESDMESITEDDMLQAMKRCDISDLSSDDGEEGFIYSVDSESAGFEEDIDDSDVQRYGERYARFKARNKKGVETCVINNELYYGDIDEEEYYY</sequence>
<reference evidence="12" key="1">
    <citation type="journal article" date="2023" name="G3 (Bethesda)">
        <title>Whole genome assemblies of Zophobas morio and Tenebrio molitor.</title>
        <authorList>
            <person name="Kaur S."/>
            <person name="Stinson S.A."/>
            <person name="diCenzo G.C."/>
        </authorList>
    </citation>
    <scope>NUCLEOTIDE SEQUENCE</scope>
    <source>
        <strain evidence="12">QUZm001</strain>
    </source>
</reference>
<dbReference type="Proteomes" id="UP001168821">
    <property type="component" value="Unassembled WGS sequence"/>
</dbReference>
<evidence type="ECO:0000256" key="7">
    <source>
        <dbReference type="ARBA" id="ARBA00022490"/>
    </source>
</evidence>
<feature type="region of interest" description="Disordered" evidence="10">
    <location>
        <begin position="181"/>
        <end position="213"/>
    </location>
</feature>
<dbReference type="AlphaFoldDB" id="A0AA38MHK4"/>
<dbReference type="GO" id="GO:0005634">
    <property type="term" value="C:nucleus"/>
    <property type="evidence" value="ECO:0007669"/>
    <property type="project" value="UniProtKB-SubCell"/>
</dbReference>
<evidence type="ECO:0000259" key="11">
    <source>
        <dbReference type="Pfam" id="PF08574"/>
    </source>
</evidence>
<evidence type="ECO:0000256" key="2">
    <source>
        <dbReference type="ARBA" id="ARBA00004123"/>
    </source>
</evidence>
<feature type="domain" description="Transcription factor Iwr1" evidence="11">
    <location>
        <begin position="143"/>
        <end position="209"/>
    </location>
</feature>
<evidence type="ECO:0000256" key="6">
    <source>
        <dbReference type="ARBA" id="ARBA00022448"/>
    </source>
</evidence>
<organism evidence="12 13">
    <name type="scientific">Zophobas morio</name>
    <dbReference type="NCBI Taxonomy" id="2755281"/>
    <lineage>
        <taxon>Eukaryota</taxon>
        <taxon>Metazoa</taxon>
        <taxon>Ecdysozoa</taxon>
        <taxon>Arthropoda</taxon>
        <taxon>Hexapoda</taxon>
        <taxon>Insecta</taxon>
        <taxon>Pterygota</taxon>
        <taxon>Neoptera</taxon>
        <taxon>Endopterygota</taxon>
        <taxon>Coleoptera</taxon>
        <taxon>Polyphaga</taxon>
        <taxon>Cucujiformia</taxon>
        <taxon>Tenebrionidae</taxon>
        <taxon>Zophobas</taxon>
    </lineage>
</organism>
<evidence type="ECO:0000256" key="10">
    <source>
        <dbReference type="SAM" id="MobiDB-lite"/>
    </source>
</evidence>
<dbReference type="GO" id="GO:0032502">
    <property type="term" value="P:developmental process"/>
    <property type="evidence" value="ECO:0007669"/>
    <property type="project" value="TreeGrafter"/>
</dbReference>
<keyword evidence="9" id="KW-0539">Nucleus</keyword>
<evidence type="ECO:0000256" key="5">
    <source>
        <dbReference type="ARBA" id="ARBA00017036"/>
    </source>
</evidence>
<evidence type="ECO:0000256" key="1">
    <source>
        <dbReference type="ARBA" id="ARBA00003202"/>
    </source>
</evidence>
<evidence type="ECO:0000256" key="9">
    <source>
        <dbReference type="ARBA" id="ARBA00023242"/>
    </source>
</evidence>
<keyword evidence="8" id="KW-0653">Protein transport</keyword>
<dbReference type="EMBL" id="JALNTZ010000004">
    <property type="protein sequence ID" value="KAJ3656004.1"/>
    <property type="molecule type" value="Genomic_DNA"/>
</dbReference>
<comment type="subcellular location">
    <subcellularLocation>
        <location evidence="3">Cytoplasm</location>
    </subcellularLocation>
    <subcellularLocation>
        <location evidence="2">Nucleus</location>
    </subcellularLocation>
</comment>
<evidence type="ECO:0000313" key="12">
    <source>
        <dbReference type="EMBL" id="KAJ3656004.1"/>
    </source>
</evidence>
<comment type="similarity">
    <text evidence="4">Belongs to the IWR1/SLC7A6OS family.</text>
</comment>
<comment type="caution">
    <text evidence="12">The sequence shown here is derived from an EMBL/GenBank/DDBJ whole genome shotgun (WGS) entry which is preliminary data.</text>
</comment>
<evidence type="ECO:0000313" key="13">
    <source>
        <dbReference type="Proteomes" id="UP001168821"/>
    </source>
</evidence>
<comment type="function">
    <text evidence="1">Directs RNA polymerase II nuclear import.</text>
</comment>
<dbReference type="InterPro" id="IPR040218">
    <property type="entry name" value="SLC7A6OS"/>
</dbReference>
<evidence type="ECO:0000256" key="3">
    <source>
        <dbReference type="ARBA" id="ARBA00004496"/>
    </source>
</evidence>
<dbReference type="InterPro" id="IPR013883">
    <property type="entry name" value="TF_Iwr1_dom"/>
</dbReference>
<gene>
    <name evidence="12" type="ORF">Zmor_015109</name>
</gene>
<feature type="compositionally biased region" description="Acidic residues" evidence="10">
    <location>
        <begin position="188"/>
        <end position="197"/>
    </location>
</feature>
<keyword evidence="6" id="KW-0813">Transport</keyword>
<protein>
    <recommendedName>
        <fullName evidence="5">Probable RNA polymerase II nuclear localization protein SLC7A6OS</fullName>
    </recommendedName>
</protein>
<name>A0AA38MHK4_9CUCU</name>
<dbReference type="GO" id="GO:0015031">
    <property type="term" value="P:protein transport"/>
    <property type="evidence" value="ECO:0007669"/>
    <property type="project" value="UniProtKB-KW"/>
</dbReference>
<dbReference type="PANTHER" id="PTHR31196:SF2">
    <property type="entry name" value="RNA POLYMERASE II NUCLEAR LOCALIZATION PROTEIN SLC7A6OS-RELATED"/>
    <property type="match status" value="1"/>
</dbReference>
<keyword evidence="7" id="KW-0963">Cytoplasm</keyword>
<evidence type="ECO:0000256" key="4">
    <source>
        <dbReference type="ARBA" id="ARBA00010218"/>
    </source>
</evidence>
<dbReference type="Pfam" id="PF08574">
    <property type="entry name" value="Iwr1"/>
    <property type="match status" value="1"/>
</dbReference>
<evidence type="ECO:0000256" key="8">
    <source>
        <dbReference type="ARBA" id="ARBA00022927"/>
    </source>
</evidence>